<sequence length="376" mass="41148">MCVVTEARKAHHTPKLPPQDAKEELMRHEEGSEKEEVTLRTKYAPSLQKEHSIRRSSIKKAPSKTSLKKELQKKKSVRFAPDNVLDATSGKKKDGGCCPKTAVVISPEDYVLVARDDSSSSPEEEEASSVSVEVSPNPQEAAGPPSLSEVCCLLVPSSEMSPRDKANVWWRPEDYELFKGTARLIGAEIRRRTELTRVERETQKRGGAAGEAKARANAEQEQRGYAAVLSRALNASHSPSHDDDDDDSASASSSSSSPSSSHLRNPLPARLFAYLTHWVRVGHSRRGLERWSVGHHCDVRNGAREGAIKAVLGEQKRRREEENAGEGKRREDAMVEEGIRAASRRATRSARLFALAIGQADAAAVGCGTSDPSLRS</sequence>
<gene>
    <name evidence="2" type="ORF">TDUB1175_LOCUS4886</name>
    <name evidence="3" type="ORF">TDUB1175_LOCUS4888</name>
</gene>
<reference evidence="3" key="1">
    <citation type="submission" date="2021-01" db="EMBL/GenBank/DDBJ databases">
        <authorList>
            <person name="Corre E."/>
            <person name="Pelletier E."/>
            <person name="Niang G."/>
            <person name="Scheremetjew M."/>
            <person name="Finn R."/>
            <person name="Kale V."/>
            <person name="Holt S."/>
            <person name="Cochrane G."/>
            <person name="Meng A."/>
            <person name="Brown T."/>
            <person name="Cohen L."/>
        </authorList>
    </citation>
    <scope>NUCLEOTIDE SEQUENCE</scope>
    <source>
        <strain evidence="3">CCMP147</strain>
    </source>
</reference>
<protein>
    <submittedName>
        <fullName evidence="3">Uncharacterized protein</fullName>
    </submittedName>
</protein>
<dbReference type="EMBL" id="HBED01009938">
    <property type="protein sequence ID" value="CAD8300365.1"/>
    <property type="molecule type" value="Transcribed_RNA"/>
</dbReference>
<feature type="compositionally biased region" description="Low complexity" evidence="1">
    <location>
        <begin position="249"/>
        <end position="262"/>
    </location>
</feature>
<name>A0A6U2BBG1_9STRA</name>
<dbReference type="AlphaFoldDB" id="A0A6U2BBG1"/>
<organism evidence="3">
    <name type="scientific">Pseudictyota dubia</name>
    <dbReference type="NCBI Taxonomy" id="2749911"/>
    <lineage>
        <taxon>Eukaryota</taxon>
        <taxon>Sar</taxon>
        <taxon>Stramenopiles</taxon>
        <taxon>Ochrophyta</taxon>
        <taxon>Bacillariophyta</taxon>
        <taxon>Mediophyceae</taxon>
        <taxon>Biddulphiophycidae</taxon>
        <taxon>Eupodiscales</taxon>
        <taxon>Odontellaceae</taxon>
        <taxon>Pseudictyota</taxon>
    </lineage>
</organism>
<feature type="compositionally biased region" description="Basic and acidic residues" evidence="1">
    <location>
        <begin position="20"/>
        <end position="39"/>
    </location>
</feature>
<evidence type="ECO:0000256" key="1">
    <source>
        <dbReference type="SAM" id="MobiDB-lite"/>
    </source>
</evidence>
<proteinExistence type="predicted"/>
<accession>A0A6U2BBG1</accession>
<feature type="region of interest" description="Disordered" evidence="1">
    <location>
        <begin position="198"/>
        <end position="263"/>
    </location>
</feature>
<evidence type="ECO:0000313" key="2">
    <source>
        <dbReference type="EMBL" id="CAD8300361.1"/>
    </source>
</evidence>
<feature type="region of interest" description="Disordered" evidence="1">
    <location>
        <begin position="113"/>
        <end position="146"/>
    </location>
</feature>
<feature type="compositionally biased region" description="Basic and acidic residues" evidence="1">
    <location>
        <begin position="212"/>
        <end position="222"/>
    </location>
</feature>
<evidence type="ECO:0000313" key="3">
    <source>
        <dbReference type="EMBL" id="CAD8300365.1"/>
    </source>
</evidence>
<dbReference type="EMBL" id="HBED01009935">
    <property type="protein sequence ID" value="CAD8300361.1"/>
    <property type="molecule type" value="Transcribed_RNA"/>
</dbReference>
<feature type="region of interest" description="Disordered" evidence="1">
    <location>
        <begin position="1"/>
        <end position="98"/>
    </location>
</feature>